<dbReference type="GO" id="GO:0008360">
    <property type="term" value="P:regulation of cell shape"/>
    <property type="evidence" value="ECO:0007669"/>
    <property type="project" value="UniProtKB-UniRule"/>
</dbReference>
<evidence type="ECO:0000259" key="9">
    <source>
        <dbReference type="PROSITE" id="PS52029"/>
    </source>
</evidence>
<proteinExistence type="inferred from homology"/>
<dbReference type="GO" id="GO:0004180">
    <property type="term" value="F:carboxypeptidase activity"/>
    <property type="evidence" value="ECO:0007669"/>
    <property type="project" value="UniProtKB-ARBA"/>
</dbReference>
<keyword evidence="11" id="KW-1185">Reference proteome</keyword>
<dbReference type="InterPro" id="IPR002477">
    <property type="entry name" value="Peptidoglycan-bd-like"/>
</dbReference>
<dbReference type="AlphaFoldDB" id="A0A1T5K3H5"/>
<dbReference type="EMBL" id="FUZU01000001">
    <property type="protein sequence ID" value="SKC58181.1"/>
    <property type="molecule type" value="Genomic_DNA"/>
</dbReference>
<dbReference type="GO" id="GO:0016740">
    <property type="term" value="F:transferase activity"/>
    <property type="evidence" value="ECO:0007669"/>
    <property type="project" value="UniProtKB-KW"/>
</dbReference>
<evidence type="ECO:0000256" key="7">
    <source>
        <dbReference type="PROSITE-ProRule" id="PRU01373"/>
    </source>
</evidence>
<sequence length="640" mass="73678">MDPFCRHKCSVNPHSTQFTADKKSNEVGTVFSNLEVIRTTMRNKMYKKVYGFGVSALCVSIFFSCSKNITPVDTAKNKVQQETIAAADSLETEKVVRAGRSLSIDTLQHPLDSRKTEVWKRDADYNLKVHDKVVRFYALNDYRTKWLGEYAPNSFYQKFTELVANSVSYGLVPEDYTITGIEEKLNDLYTKQPLDTAAITALDIQISERFFLLTTHMMDGKIRYPGNGAAIWIRDTKQNDRTSDVFALAETIEPEQLTASITKLQPAYEQYQKLQKALEHYRTLEKSEPVALTLNTSVGKIKPEDKNLIIPLIRRKLALTDLKVYAMPVDSVSGKMDSLRYDAELVSAIKWFQFRHGLEPDGIIGEKTLKFLNQTFKEKANIIALNMERLRWLPKDKYNDNYIMVNIPEYKLRMIENQKEVFNMRVIVGAPGKPTPVFNDAVNHIIFSPTWTVPTSIIKEEIIPRLRKDSSYYTQKNYAFFKNEETIDPAVESWKDEEINPYKYRIVQQPGPDNSLGLVKFGMPNKMNIYLHDTPNHSLFNKTYRALSHGCVRLDEPALFAEYLLRDQKGWNKATVQNAMKAGTPTTIHLRKRYPVHIEYHTAWVDENGLINFREDIYGHDRRQLEQLYPTDKASAVAGI</sequence>
<keyword evidence="8" id="KW-0472">Membrane</keyword>
<evidence type="ECO:0000313" key="11">
    <source>
        <dbReference type="Proteomes" id="UP000190961"/>
    </source>
</evidence>
<name>A0A1T5K3H5_9BACT</name>
<dbReference type="InterPro" id="IPR038063">
    <property type="entry name" value="Transpep_catalytic_dom"/>
</dbReference>
<dbReference type="GO" id="GO:0009252">
    <property type="term" value="P:peptidoglycan biosynthetic process"/>
    <property type="evidence" value="ECO:0007669"/>
    <property type="project" value="UniProtKB-UniPathway"/>
</dbReference>
<dbReference type="InterPro" id="IPR036365">
    <property type="entry name" value="PGBD-like_sf"/>
</dbReference>
<keyword evidence="8" id="KW-1133">Transmembrane helix</keyword>
<protein>
    <submittedName>
        <fullName evidence="10">Murein L,D-transpeptidase YcbB/YkuD</fullName>
    </submittedName>
</protein>
<dbReference type="Pfam" id="PF03734">
    <property type="entry name" value="YkuD"/>
    <property type="match status" value="1"/>
</dbReference>
<dbReference type="SUPFAM" id="SSF141523">
    <property type="entry name" value="L,D-transpeptidase catalytic domain-like"/>
    <property type="match status" value="1"/>
</dbReference>
<feature type="transmembrane region" description="Helical" evidence="8">
    <location>
        <begin position="49"/>
        <end position="69"/>
    </location>
</feature>
<dbReference type="UniPathway" id="UPA00219"/>
<evidence type="ECO:0000256" key="4">
    <source>
        <dbReference type="ARBA" id="ARBA00022960"/>
    </source>
</evidence>
<dbReference type="GO" id="GO:0071555">
    <property type="term" value="P:cell wall organization"/>
    <property type="evidence" value="ECO:0007669"/>
    <property type="project" value="UniProtKB-UniRule"/>
</dbReference>
<keyword evidence="4 7" id="KW-0133">Cell shape</keyword>
<dbReference type="PROSITE" id="PS52029">
    <property type="entry name" value="LD_TPASE"/>
    <property type="match status" value="1"/>
</dbReference>
<dbReference type="Gene3D" id="1.10.101.10">
    <property type="entry name" value="PGBD-like superfamily/PGBD"/>
    <property type="match status" value="1"/>
</dbReference>
<evidence type="ECO:0000256" key="5">
    <source>
        <dbReference type="ARBA" id="ARBA00022984"/>
    </source>
</evidence>
<feature type="active site" description="Nucleophile" evidence="7">
    <location>
        <position position="551"/>
    </location>
</feature>
<gene>
    <name evidence="10" type="ORF">SAMN05660236_1773</name>
</gene>
<comment type="similarity">
    <text evidence="2">Belongs to the YkuD family.</text>
</comment>
<dbReference type="CDD" id="cd16913">
    <property type="entry name" value="YkuD_like"/>
    <property type="match status" value="1"/>
</dbReference>
<evidence type="ECO:0000256" key="1">
    <source>
        <dbReference type="ARBA" id="ARBA00004752"/>
    </source>
</evidence>
<dbReference type="PANTHER" id="PTHR41533">
    <property type="entry name" value="L,D-TRANSPEPTIDASE HI_1667-RELATED"/>
    <property type="match status" value="1"/>
</dbReference>
<evidence type="ECO:0000256" key="3">
    <source>
        <dbReference type="ARBA" id="ARBA00022679"/>
    </source>
</evidence>
<dbReference type="Gene3D" id="2.40.440.10">
    <property type="entry name" value="L,D-transpeptidase catalytic domain-like"/>
    <property type="match status" value="1"/>
</dbReference>
<dbReference type="Proteomes" id="UP000190961">
    <property type="component" value="Unassembled WGS sequence"/>
</dbReference>
<evidence type="ECO:0000256" key="8">
    <source>
        <dbReference type="SAM" id="Phobius"/>
    </source>
</evidence>
<feature type="active site" description="Proton donor/acceptor" evidence="7">
    <location>
        <position position="532"/>
    </location>
</feature>
<dbReference type="InterPro" id="IPR045380">
    <property type="entry name" value="LD_TPept_scaffold_dom"/>
</dbReference>
<accession>A0A1T5K3H5</accession>
<dbReference type="PANTHER" id="PTHR41533:SF2">
    <property type="entry name" value="BLR7131 PROTEIN"/>
    <property type="match status" value="1"/>
</dbReference>
<dbReference type="InterPro" id="IPR036366">
    <property type="entry name" value="PGBDSf"/>
</dbReference>
<dbReference type="InterPro" id="IPR005490">
    <property type="entry name" value="LD_TPept_cat_dom"/>
</dbReference>
<evidence type="ECO:0000256" key="2">
    <source>
        <dbReference type="ARBA" id="ARBA00005992"/>
    </source>
</evidence>
<organism evidence="10 11">
    <name type="scientific">Ohtaekwangia koreensis</name>
    <dbReference type="NCBI Taxonomy" id="688867"/>
    <lineage>
        <taxon>Bacteria</taxon>
        <taxon>Pseudomonadati</taxon>
        <taxon>Bacteroidota</taxon>
        <taxon>Cytophagia</taxon>
        <taxon>Cytophagales</taxon>
        <taxon>Fulvivirgaceae</taxon>
        <taxon>Ohtaekwangia</taxon>
    </lineage>
</organism>
<keyword evidence="3" id="KW-0808">Transferase</keyword>
<keyword evidence="6 7" id="KW-0961">Cell wall biogenesis/degradation</keyword>
<comment type="pathway">
    <text evidence="1 7">Cell wall biogenesis; peptidoglycan biosynthesis.</text>
</comment>
<dbReference type="InterPro" id="IPR052905">
    <property type="entry name" value="LD-transpeptidase_YkuD-like"/>
</dbReference>
<keyword evidence="8" id="KW-0812">Transmembrane</keyword>
<dbReference type="Pfam" id="PF01471">
    <property type="entry name" value="PG_binding_1"/>
    <property type="match status" value="1"/>
</dbReference>
<keyword evidence="5 7" id="KW-0573">Peptidoglycan synthesis</keyword>
<dbReference type="Pfam" id="PF20142">
    <property type="entry name" value="Scaffold"/>
    <property type="match status" value="1"/>
</dbReference>
<evidence type="ECO:0000256" key="6">
    <source>
        <dbReference type="ARBA" id="ARBA00023316"/>
    </source>
</evidence>
<evidence type="ECO:0000313" key="10">
    <source>
        <dbReference type="EMBL" id="SKC58181.1"/>
    </source>
</evidence>
<dbReference type="STRING" id="688867.SAMN05660236_1773"/>
<reference evidence="10 11" key="1">
    <citation type="submission" date="2017-02" db="EMBL/GenBank/DDBJ databases">
        <authorList>
            <person name="Peterson S.W."/>
        </authorList>
    </citation>
    <scope>NUCLEOTIDE SEQUENCE [LARGE SCALE GENOMIC DNA]</scope>
    <source>
        <strain evidence="10 11">DSM 25262</strain>
    </source>
</reference>
<feature type="domain" description="L,D-TPase catalytic" evidence="9">
    <location>
        <begin position="401"/>
        <end position="589"/>
    </location>
</feature>
<dbReference type="SUPFAM" id="SSF47090">
    <property type="entry name" value="PGBD-like"/>
    <property type="match status" value="1"/>
</dbReference>